<comment type="caution">
    <text evidence="1">The sequence shown here is derived from an EMBL/GenBank/DDBJ whole genome shotgun (WGS) entry which is preliminary data.</text>
</comment>
<keyword evidence="2" id="KW-1185">Reference proteome</keyword>
<evidence type="ECO:0000313" key="2">
    <source>
        <dbReference type="Proteomes" id="UP000229498"/>
    </source>
</evidence>
<dbReference type="OrthoDB" id="8480141at2"/>
<evidence type="ECO:0000313" key="1">
    <source>
        <dbReference type="EMBL" id="PJK27830.1"/>
    </source>
</evidence>
<gene>
    <name evidence="1" type="ORF">CVT23_20345</name>
</gene>
<name>A0A2M9FWI9_9PROT</name>
<dbReference type="EMBL" id="PHIG01000054">
    <property type="protein sequence ID" value="PJK27830.1"/>
    <property type="molecule type" value="Genomic_DNA"/>
</dbReference>
<dbReference type="AlphaFoldDB" id="A0A2M9FWI9"/>
<proteinExistence type="predicted"/>
<reference evidence="1 2" key="1">
    <citation type="submission" date="2017-11" db="EMBL/GenBank/DDBJ databases">
        <title>Draft genome sequence of Rhizobiales bacterium SY3-13.</title>
        <authorList>
            <person name="Sun C."/>
        </authorList>
    </citation>
    <scope>NUCLEOTIDE SEQUENCE [LARGE SCALE GENOMIC DNA]</scope>
    <source>
        <strain evidence="1 2">SY3-13</strain>
    </source>
</reference>
<dbReference type="Proteomes" id="UP000229498">
    <property type="component" value="Unassembled WGS sequence"/>
</dbReference>
<organism evidence="1 2">
    <name type="scientific">Minwuia thermotolerans</name>
    <dbReference type="NCBI Taxonomy" id="2056226"/>
    <lineage>
        <taxon>Bacteria</taxon>
        <taxon>Pseudomonadati</taxon>
        <taxon>Pseudomonadota</taxon>
        <taxon>Alphaproteobacteria</taxon>
        <taxon>Minwuiales</taxon>
        <taxon>Minwuiaceae</taxon>
        <taxon>Minwuia</taxon>
    </lineage>
</organism>
<protein>
    <submittedName>
        <fullName evidence="1">Uncharacterized protein</fullName>
    </submittedName>
</protein>
<dbReference type="RefSeq" id="WP_109795655.1">
    <property type="nucleotide sequence ID" value="NZ_PHIG01000054.1"/>
</dbReference>
<sequence>MPFVRSLLFHAARRIASDPAIRAKAAEVTRDHVLPAARGAARRTGETVRRQSEALRADIDFVEITAAPETPRTEKAGRIARRVLERMREPKD</sequence>
<accession>A0A2M9FWI9</accession>